<dbReference type="EMBL" id="FN430053">
    <property type="protein sequence ID" value="CAZ80948.1"/>
    <property type="molecule type" value="Genomic_DNA"/>
</dbReference>
<dbReference type="STRING" id="656061.D5G8V5"/>
<keyword evidence="8" id="KW-1185">Reference proteome</keyword>
<dbReference type="OMA" id="RESAMWA"/>
<dbReference type="eggNOG" id="KOG1697">
    <property type="taxonomic scope" value="Eukaryota"/>
</dbReference>
<dbReference type="FunFam" id="3.30.230.10:FF:000001">
    <property type="entry name" value="30S ribosomal protein S9"/>
    <property type="match status" value="1"/>
</dbReference>
<dbReference type="InterPro" id="IPR020574">
    <property type="entry name" value="Ribosomal_uS9_CS"/>
</dbReference>
<evidence type="ECO:0000256" key="5">
    <source>
        <dbReference type="ARBA" id="ARBA00042623"/>
    </source>
</evidence>
<name>D5G8V5_TUBMM</name>
<dbReference type="Gene3D" id="3.30.230.10">
    <property type="match status" value="1"/>
</dbReference>
<dbReference type="PANTHER" id="PTHR21569:SF1">
    <property type="entry name" value="SMALL RIBOSOMAL SUBUNIT PROTEIN US9M"/>
    <property type="match status" value="1"/>
</dbReference>
<dbReference type="InterPro" id="IPR023035">
    <property type="entry name" value="Ribosomal_uS9_bac/plastid"/>
</dbReference>
<proteinExistence type="inferred from homology"/>
<evidence type="ECO:0000313" key="7">
    <source>
        <dbReference type="EMBL" id="CAZ80948.1"/>
    </source>
</evidence>
<keyword evidence="2 6" id="KW-0689">Ribosomal protein</keyword>
<organism evidence="7 8">
    <name type="scientific">Tuber melanosporum (strain Mel28)</name>
    <name type="common">Perigord black truffle</name>
    <dbReference type="NCBI Taxonomy" id="656061"/>
    <lineage>
        <taxon>Eukaryota</taxon>
        <taxon>Fungi</taxon>
        <taxon>Dikarya</taxon>
        <taxon>Ascomycota</taxon>
        <taxon>Pezizomycotina</taxon>
        <taxon>Pezizomycetes</taxon>
        <taxon>Pezizales</taxon>
        <taxon>Tuberaceae</taxon>
        <taxon>Tuber</taxon>
    </lineage>
</organism>
<dbReference type="GeneID" id="9181231"/>
<protein>
    <recommendedName>
        <fullName evidence="4">Small ribosomal subunit protein uS9m</fullName>
    </recommendedName>
    <alternativeName>
        <fullName evidence="5">37S ribosomal protein S9, mitochondrial</fullName>
    </alternativeName>
</protein>
<evidence type="ECO:0000256" key="2">
    <source>
        <dbReference type="ARBA" id="ARBA00022980"/>
    </source>
</evidence>
<dbReference type="GO" id="GO:0003723">
    <property type="term" value="F:RNA binding"/>
    <property type="evidence" value="ECO:0007669"/>
    <property type="project" value="TreeGrafter"/>
</dbReference>
<evidence type="ECO:0000256" key="6">
    <source>
        <dbReference type="RuleBase" id="RU003815"/>
    </source>
</evidence>
<evidence type="ECO:0000256" key="1">
    <source>
        <dbReference type="ARBA" id="ARBA00005251"/>
    </source>
</evidence>
<gene>
    <name evidence="7" type="ORF">GSTUM_00004856001</name>
</gene>
<evidence type="ECO:0000313" key="8">
    <source>
        <dbReference type="Proteomes" id="UP000006911"/>
    </source>
</evidence>
<dbReference type="HOGENOM" id="CLU_736069_0_0_1"/>
<dbReference type="Pfam" id="PF00380">
    <property type="entry name" value="Ribosomal_S9"/>
    <property type="match status" value="1"/>
</dbReference>
<dbReference type="PANTHER" id="PTHR21569">
    <property type="entry name" value="RIBOSOMAL PROTEIN S9"/>
    <property type="match status" value="1"/>
</dbReference>
<dbReference type="InterPro" id="IPR020568">
    <property type="entry name" value="Ribosomal_Su5_D2-typ_SF"/>
</dbReference>
<dbReference type="GO" id="GO:0006412">
    <property type="term" value="P:translation"/>
    <property type="evidence" value="ECO:0007669"/>
    <property type="project" value="InterPro"/>
</dbReference>
<dbReference type="GO" id="GO:0003735">
    <property type="term" value="F:structural constituent of ribosome"/>
    <property type="evidence" value="ECO:0007669"/>
    <property type="project" value="InterPro"/>
</dbReference>
<dbReference type="InterPro" id="IPR000754">
    <property type="entry name" value="Ribosomal_uS9"/>
</dbReference>
<dbReference type="Proteomes" id="UP000006911">
    <property type="component" value="Unassembled WGS sequence"/>
</dbReference>
<sequence length="376" mass="42401">MMQIREFLCIYRIVASGTIIFSGLARRGCICLLASHVPSPRPLNFKSLTVWTKHPNIGRQTSTPYLPSLTMATAGTFMQRCRRALTEIPRLTPQLTCQLPRKPFHHHHCPRFLTTAPASTALTGFSQPLPDVAPRTRLTPLSPSYYTGSPDYYDNLLALQDLLRSHQALPTIHGDEAPEVRWKTMDEYRLMIGDRVKPSRYNKVIRILDRLNRIDPAIMPAETKAALSLYMRPENPELKERAARTVDGFGRAYAIGRRKTAVARVFLVEGEGQTLVNGLPIIKKFSRVHDRESVLWPLIVTNRVDKYNVFAVVKGGGKTGQAEACTLAIARALRIHEPALKHALREAGCVTVDHRQVERKKPGHVKARKMPAWVKR</sequence>
<comment type="similarity">
    <text evidence="1 6">Belongs to the universal ribosomal protein uS9 family.</text>
</comment>
<dbReference type="PROSITE" id="PS00360">
    <property type="entry name" value="RIBOSOMAL_S9"/>
    <property type="match status" value="1"/>
</dbReference>
<dbReference type="SUPFAM" id="SSF54211">
    <property type="entry name" value="Ribosomal protein S5 domain 2-like"/>
    <property type="match status" value="1"/>
</dbReference>
<keyword evidence="3 6" id="KW-0687">Ribonucleoprotein</keyword>
<dbReference type="KEGG" id="tml:GSTUM_00004856001"/>
<dbReference type="InterPro" id="IPR014721">
    <property type="entry name" value="Ribsml_uS5_D2-typ_fold_subgr"/>
</dbReference>
<dbReference type="AlphaFoldDB" id="D5G8V5"/>
<dbReference type="RefSeq" id="XP_002836757.1">
    <property type="nucleotide sequence ID" value="XM_002836711.1"/>
</dbReference>
<dbReference type="GO" id="GO:0005763">
    <property type="term" value="C:mitochondrial small ribosomal subunit"/>
    <property type="evidence" value="ECO:0007669"/>
    <property type="project" value="TreeGrafter"/>
</dbReference>
<reference evidence="7 8" key="1">
    <citation type="journal article" date="2010" name="Nature">
        <title>Perigord black truffle genome uncovers evolutionary origins and mechanisms of symbiosis.</title>
        <authorList>
            <person name="Martin F."/>
            <person name="Kohler A."/>
            <person name="Murat C."/>
            <person name="Balestrini R."/>
            <person name="Coutinho P.M."/>
            <person name="Jaillon O."/>
            <person name="Montanini B."/>
            <person name="Morin E."/>
            <person name="Noel B."/>
            <person name="Percudani R."/>
            <person name="Porcel B."/>
            <person name="Rubini A."/>
            <person name="Amicucci A."/>
            <person name="Amselem J."/>
            <person name="Anthouard V."/>
            <person name="Arcioni S."/>
            <person name="Artiguenave F."/>
            <person name="Aury J.M."/>
            <person name="Ballario P."/>
            <person name="Bolchi A."/>
            <person name="Brenna A."/>
            <person name="Brun A."/>
            <person name="Buee M."/>
            <person name="Cantarel B."/>
            <person name="Chevalier G."/>
            <person name="Couloux A."/>
            <person name="Da Silva C."/>
            <person name="Denoeud F."/>
            <person name="Duplessis S."/>
            <person name="Ghignone S."/>
            <person name="Hilselberger B."/>
            <person name="Iotti M."/>
            <person name="Marcais B."/>
            <person name="Mello A."/>
            <person name="Miranda M."/>
            <person name="Pacioni G."/>
            <person name="Quesneville H."/>
            <person name="Riccioni C."/>
            <person name="Ruotolo R."/>
            <person name="Splivallo R."/>
            <person name="Stocchi V."/>
            <person name="Tisserant E."/>
            <person name="Viscomi A.R."/>
            <person name="Zambonelli A."/>
            <person name="Zampieri E."/>
            <person name="Henrissat B."/>
            <person name="Lebrun M.H."/>
            <person name="Paolocci F."/>
            <person name="Bonfante P."/>
            <person name="Ottonello S."/>
            <person name="Wincker P."/>
        </authorList>
    </citation>
    <scope>NUCLEOTIDE SEQUENCE [LARGE SCALE GENOMIC DNA]</scope>
    <source>
        <strain evidence="7 8">Mel28</strain>
    </source>
</reference>
<dbReference type="NCBIfam" id="NF001099">
    <property type="entry name" value="PRK00132.1"/>
    <property type="match status" value="1"/>
</dbReference>
<dbReference type="InParanoid" id="D5G8V5"/>
<evidence type="ECO:0000256" key="4">
    <source>
        <dbReference type="ARBA" id="ARBA00039318"/>
    </source>
</evidence>
<evidence type="ECO:0000256" key="3">
    <source>
        <dbReference type="ARBA" id="ARBA00023274"/>
    </source>
</evidence>
<accession>D5G8V5</accession>
<dbReference type="FunCoup" id="D5G8V5">
    <property type="interactions" value="166"/>
</dbReference>